<dbReference type="PANTHER" id="PTHR43540:SF1">
    <property type="entry name" value="ISOCHORISMATASE HYDROLASE"/>
    <property type="match status" value="1"/>
</dbReference>
<dbReference type="GO" id="GO:0016787">
    <property type="term" value="F:hydrolase activity"/>
    <property type="evidence" value="ECO:0007669"/>
    <property type="project" value="UniProtKB-KW"/>
</dbReference>
<dbReference type="Pfam" id="PF00857">
    <property type="entry name" value="Isochorismatase"/>
    <property type="match status" value="1"/>
</dbReference>
<dbReference type="EC" id="3.5.1.110" evidence="3"/>
<dbReference type="PANTHER" id="PTHR43540">
    <property type="entry name" value="PEROXYUREIDOACRYLATE/UREIDOACRYLATE AMIDOHYDROLASE-RELATED"/>
    <property type="match status" value="1"/>
</dbReference>
<organism evidence="3">
    <name type="scientific">bioreactor metagenome</name>
    <dbReference type="NCBI Taxonomy" id="1076179"/>
    <lineage>
        <taxon>unclassified sequences</taxon>
        <taxon>metagenomes</taxon>
        <taxon>ecological metagenomes</taxon>
    </lineage>
</organism>
<dbReference type="Gene3D" id="3.40.50.850">
    <property type="entry name" value="Isochorismatase-like"/>
    <property type="match status" value="1"/>
</dbReference>
<dbReference type="AlphaFoldDB" id="A0A644TJU8"/>
<name>A0A644TJU8_9ZZZZ</name>
<reference evidence="3" key="1">
    <citation type="submission" date="2019-08" db="EMBL/GenBank/DDBJ databases">
        <authorList>
            <person name="Kucharzyk K."/>
            <person name="Murdoch R.W."/>
            <person name="Higgins S."/>
            <person name="Loffler F."/>
        </authorList>
    </citation>
    <scope>NUCLEOTIDE SEQUENCE</scope>
</reference>
<feature type="domain" description="Isochorismatase-like" evidence="2">
    <location>
        <begin position="3"/>
        <end position="146"/>
    </location>
</feature>
<keyword evidence="1 3" id="KW-0378">Hydrolase</keyword>
<evidence type="ECO:0000259" key="2">
    <source>
        <dbReference type="Pfam" id="PF00857"/>
    </source>
</evidence>
<dbReference type="InterPro" id="IPR050272">
    <property type="entry name" value="Isochorismatase-like_hydrls"/>
</dbReference>
<dbReference type="EMBL" id="VSSQ01000033">
    <property type="protein sequence ID" value="MPL66687.1"/>
    <property type="molecule type" value="Genomic_DNA"/>
</dbReference>
<evidence type="ECO:0000313" key="3">
    <source>
        <dbReference type="EMBL" id="MPL66687.1"/>
    </source>
</evidence>
<gene>
    <name evidence="3" type="primary">rutB_2</name>
    <name evidence="3" type="ORF">SDC9_12374</name>
</gene>
<dbReference type="CDD" id="cd01014">
    <property type="entry name" value="nicotinamidase_related"/>
    <property type="match status" value="1"/>
</dbReference>
<protein>
    <submittedName>
        <fullName evidence="3">Peroxyureidoacrylate/ureidoacrylate amidohydrolase RutB</fullName>
        <ecNumber evidence="3">3.5.1.110</ecNumber>
    </submittedName>
</protein>
<dbReference type="InterPro" id="IPR000868">
    <property type="entry name" value="Isochorismatase-like_dom"/>
</dbReference>
<proteinExistence type="predicted"/>
<sequence>MNTALILIDIQNDYFENGTMRLIGSEEACQNAKRILNKFRADYMPVIHIQHIANKPNATFFLPNTIGAEINKELKPLPNEKIIIKHSPNSFRDTELLEYLNSKNITDLVICGMMTHMCVDATTRAAKDYVFNCILIGDACATKDLEINGIVIKAEYVQNSFLAALNYFYSTVKTTNQYLNQTNID</sequence>
<dbReference type="InterPro" id="IPR036380">
    <property type="entry name" value="Isochorismatase-like_sf"/>
</dbReference>
<evidence type="ECO:0000256" key="1">
    <source>
        <dbReference type="ARBA" id="ARBA00022801"/>
    </source>
</evidence>
<comment type="caution">
    <text evidence="3">The sequence shown here is derived from an EMBL/GenBank/DDBJ whole genome shotgun (WGS) entry which is preliminary data.</text>
</comment>
<dbReference type="SUPFAM" id="SSF52499">
    <property type="entry name" value="Isochorismatase-like hydrolases"/>
    <property type="match status" value="1"/>
</dbReference>
<accession>A0A644TJU8</accession>